<feature type="region of interest" description="Disordered" evidence="1">
    <location>
        <begin position="73"/>
        <end position="99"/>
    </location>
</feature>
<feature type="compositionally biased region" description="Basic and acidic residues" evidence="1">
    <location>
        <begin position="73"/>
        <end position="93"/>
    </location>
</feature>
<dbReference type="EMBL" id="GECU01006765">
    <property type="protein sequence ID" value="JAT00942.1"/>
    <property type="molecule type" value="Transcribed_RNA"/>
</dbReference>
<dbReference type="AlphaFoldDB" id="A0A1B6JNU8"/>
<feature type="transmembrane region" description="Helical" evidence="2">
    <location>
        <begin position="26"/>
        <end position="56"/>
    </location>
</feature>
<evidence type="ECO:0000313" key="3">
    <source>
        <dbReference type="EMBL" id="JAT00942.1"/>
    </source>
</evidence>
<name>A0A1B6JNU8_9HEMI</name>
<proteinExistence type="predicted"/>
<feature type="transmembrane region" description="Helical" evidence="2">
    <location>
        <begin position="178"/>
        <end position="199"/>
    </location>
</feature>
<keyword evidence="2" id="KW-0812">Transmembrane</keyword>
<sequence length="208" mass="24411">MSTQNAANDYSDLLDYLSFSQRFCFISLRICAIFFSVFVVIWFVTVVFLLLLLVAFPCKEQVTASMIEFEQRQQQRHSQSPEDPMHQSQHDPESPATSQDARRLSVSLDRLRLSNPSVILFLTFSSLVCCIGVTRVAAIFNNDAEQLNISNLVIMFVIVYFLNPTIRKSLRSKDVRDIFCSLFWNIFNIYWLWILWSYYREIRNKKAY</sequence>
<keyword evidence="2" id="KW-1133">Transmembrane helix</keyword>
<evidence type="ECO:0000256" key="1">
    <source>
        <dbReference type="SAM" id="MobiDB-lite"/>
    </source>
</evidence>
<feature type="transmembrane region" description="Helical" evidence="2">
    <location>
        <begin position="118"/>
        <end position="140"/>
    </location>
</feature>
<keyword evidence="2" id="KW-0472">Membrane</keyword>
<reference evidence="3" key="1">
    <citation type="submission" date="2015-11" db="EMBL/GenBank/DDBJ databases">
        <title>De novo transcriptome assembly of four potential Pierce s Disease insect vectors from Arizona vineyards.</title>
        <authorList>
            <person name="Tassone E.E."/>
        </authorList>
    </citation>
    <scope>NUCLEOTIDE SEQUENCE</scope>
</reference>
<gene>
    <name evidence="3" type="ORF">g.12188</name>
</gene>
<evidence type="ECO:0000256" key="2">
    <source>
        <dbReference type="SAM" id="Phobius"/>
    </source>
</evidence>
<feature type="transmembrane region" description="Helical" evidence="2">
    <location>
        <begin position="146"/>
        <end position="166"/>
    </location>
</feature>
<accession>A0A1B6JNU8</accession>
<organism evidence="3">
    <name type="scientific">Homalodisca liturata</name>
    <dbReference type="NCBI Taxonomy" id="320908"/>
    <lineage>
        <taxon>Eukaryota</taxon>
        <taxon>Metazoa</taxon>
        <taxon>Ecdysozoa</taxon>
        <taxon>Arthropoda</taxon>
        <taxon>Hexapoda</taxon>
        <taxon>Insecta</taxon>
        <taxon>Pterygota</taxon>
        <taxon>Neoptera</taxon>
        <taxon>Paraneoptera</taxon>
        <taxon>Hemiptera</taxon>
        <taxon>Auchenorrhyncha</taxon>
        <taxon>Membracoidea</taxon>
        <taxon>Cicadellidae</taxon>
        <taxon>Cicadellinae</taxon>
        <taxon>Proconiini</taxon>
        <taxon>Homalodisca</taxon>
    </lineage>
</organism>
<protein>
    <submittedName>
        <fullName evidence="3">Uncharacterized protein</fullName>
    </submittedName>
</protein>